<keyword evidence="2" id="KW-1185">Reference proteome</keyword>
<dbReference type="Proteomes" id="UP000249522">
    <property type="component" value="Unassembled WGS sequence"/>
</dbReference>
<organism evidence="1 2">
    <name type="scientific">Paenibacillus sambharensis</name>
    <dbReference type="NCBI Taxonomy" id="1803190"/>
    <lineage>
        <taxon>Bacteria</taxon>
        <taxon>Bacillati</taxon>
        <taxon>Bacillota</taxon>
        <taxon>Bacilli</taxon>
        <taxon>Bacillales</taxon>
        <taxon>Paenibacillaceae</taxon>
        <taxon>Paenibacillus</taxon>
    </lineage>
</organism>
<gene>
    <name evidence="1" type="ORF">DNH61_11920</name>
</gene>
<accession>A0A2W1L578</accession>
<evidence type="ECO:0000313" key="2">
    <source>
        <dbReference type="Proteomes" id="UP000249522"/>
    </source>
</evidence>
<dbReference type="AlphaFoldDB" id="A0A2W1L578"/>
<proteinExistence type="predicted"/>
<dbReference type="EMBL" id="QKRB01000044">
    <property type="protein sequence ID" value="PZD95258.1"/>
    <property type="molecule type" value="Genomic_DNA"/>
</dbReference>
<comment type="caution">
    <text evidence="1">The sequence shown here is derived from an EMBL/GenBank/DDBJ whole genome shotgun (WGS) entry which is preliminary data.</text>
</comment>
<protein>
    <submittedName>
        <fullName evidence="1">Uncharacterized protein</fullName>
    </submittedName>
</protein>
<reference evidence="1 2" key="1">
    <citation type="submission" date="2018-06" db="EMBL/GenBank/DDBJ databases">
        <title>Paenibacillus imtechensis sp. nov.</title>
        <authorList>
            <person name="Pinnaka A.K."/>
            <person name="Singh H."/>
            <person name="Kaur M."/>
        </authorList>
    </citation>
    <scope>NUCLEOTIDE SEQUENCE [LARGE SCALE GENOMIC DNA]</scope>
    <source>
        <strain evidence="1 2">SMB1</strain>
    </source>
</reference>
<sequence length="93" mass="10789">MDIKMPTLYYDNFPIIDTFNLQLGPILLNRQISKYFYGLLFSTYEEDTAKFYRSKKLAFLACEAVINELSVVFNQTLINNQSPPEKAPLLQKS</sequence>
<evidence type="ECO:0000313" key="1">
    <source>
        <dbReference type="EMBL" id="PZD95258.1"/>
    </source>
</evidence>
<name>A0A2W1L578_9BACL</name>